<evidence type="ECO:0000313" key="1">
    <source>
        <dbReference type="EMBL" id="QIY90702.1"/>
    </source>
</evidence>
<name>A0ABX6KQH7_CHRGL</name>
<organism evidence="1 2">
    <name type="scientific">Chryseobacterium gallinarum</name>
    <dbReference type="NCBI Taxonomy" id="1324352"/>
    <lineage>
        <taxon>Bacteria</taxon>
        <taxon>Pseudomonadati</taxon>
        <taxon>Bacteroidota</taxon>
        <taxon>Flavobacteriia</taxon>
        <taxon>Flavobacteriales</taxon>
        <taxon>Weeksellaceae</taxon>
        <taxon>Chryseobacterium group</taxon>
        <taxon>Chryseobacterium</taxon>
    </lineage>
</organism>
<sequence>MGSRIFIFTGLLLLLALGLMMAPDKSPEILFKEDYKAIITAKNYIYGSGRLLRVVA</sequence>
<dbReference type="EMBL" id="CP050995">
    <property type="protein sequence ID" value="QIY90702.1"/>
    <property type="molecule type" value="Genomic_DNA"/>
</dbReference>
<protein>
    <submittedName>
        <fullName evidence="1">Uncharacterized protein</fullName>
    </submittedName>
</protein>
<gene>
    <name evidence="1" type="ORF">FOB44_08480</name>
</gene>
<evidence type="ECO:0000313" key="2">
    <source>
        <dbReference type="Proteomes" id="UP000501570"/>
    </source>
</evidence>
<keyword evidence="2" id="KW-1185">Reference proteome</keyword>
<proteinExistence type="predicted"/>
<accession>A0ABX6KQH7</accession>
<reference evidence="1 2" key="1">
    <citation type="submission" date="2019-09" db="EMBL/GenBank/DDBJ databases">
        <title>FDA dAtabase for Regulatory Grade micrObial Sequences (FDA-ARGOS): Supporting development and validation of Infectious Disease Dx tests.</title>
        <authorList>
            <person name="Sciortino C."/>
            <person name="Tallon L."/>
            <person name="Sadzewicz L."/>
            <person name="Vavikolanu K."/>
            <person name="Mehta A."/>
            <person name="Aluvathingal J."/>
            <person name="Nadendla S."/>
            <person name="Nandy P."/>
            <person name="Geyer C."/>
            <person name="Yan Y."/>
            <person name="Sichtig H."/>
        </authorList>
    </citation>
    <scope>NUCLEOTIDE SEQUENCE [LARGE SCALE GENOMIC DNA]</scope>
    <source>
        <strain evidence="1 2">FDAARGOS_636</strain>
    </source>
</reference>
<dbReference type="Proteomes" id="UP000501570">
    <property type="component" value="Chromosome"/>
</dbReference>
<dbReference type="RefSeq" id="WP_168238253.1">
    <property type="nucleotide sequence ID" value="NZ_CP050995.1"/>
</dbReference>